<evidence type="ECO:0000256" key="4">
    <source>
        <dbReference type="ARBA" id="ARBA00023203"/>
    </source>
</evidence>
<dbReference type="PRINTS" id="PR00452">
    <property type="entry name" value="SH3DOMAIN"/>
</dbReference>
<evidence type="ECO:0000313" key="11">
    <source>
        <dbReference type="EMBL" id="KAI9256458.1"/>
    </source>
</evidence>
<reference evidence="11" key="1">
    <citation type="journal article" date="2022" name="IScience">
        <title>Evolution of zygomycete secretomes and the origins of terrestrial fungal ecologies.</title>
        <authorList>
            <person name="Chang Y."/>
            <person name="Wang Y."/>
            <person name="Mondo S."/>
            <person name="Ahrendt S."/>
            <person name="Andreopoulos W."/>
            <person name="Barry K."/>
            <person name="Beard J."/>
            <person name="Benny G.L."/>
            <person name="Blankenship S."/>
            <person name="Bonito G."/>
            <person name="Cuomo C."/>
            <person name="Desiro A."/>
            <person name="Gervers K.A."/>
            <person name="Hundley H."/>
            <person name="Kuo A."/>
            <person name="LaButti K."/>
            <person name="Lang B.F."/>
            <person name="Lipzen A."/>
            <person name="O'Donnell K."/>
            <person name="Pangilinan J."/>
            <person name="Reynolds N."/>
            <person name="Sandor L."/>
            <person name="Smith M.E."/>
            <person name="Tsang A."/>
            <person name="Grigoriev I.V."/>
            <person name="Stajich J.E."/>
            <person name="Spatafora J.W."/>
        </authorList>
    </citation>
    <scope>NUCLEOTIDE SEQUENCE</scope>
    <source>
        <strain evidence="11">RSA 2281</strain>
    </source>
</reference>
<evidence type="ECO:0000256" key="5">
    <source>
        <dbReference type="ARBA" id="ARBA00023212"/>
    </source>
</evidence>
<gene>
    <name evidence="11" type="ORF">BDA99DRAFT_441889</name>
</gene>
<dbReference type="EMBL" id="JAIXMP010000021">
    <property type="protein sequence ID" value="KAI9256458.1"/>
    <property type="molecule type" value="Genomic_DNA"/>
</dbReference>
<dbReference type="PROSITE" id="PS51263">
    <property type="entry name" value="ADF_H"/>
    <property type="match status" value="1"/>
</dbReference>
<dbReference type="AlphaFoldDB" id="A0AAD5K5J7"/>
<evidence type="ECO:0000259" key="9">
    <source>
        <dbReference type="PROSITE" id="PS50002"/>
    </source>
</evidence>
<keyword evidence="4" id="KW-0009">Actin-binding</keyword>
<evidence type="ECO:0000256" key="6">
    <source>
        <dbReference type="ARBA" id="ARBA00038052"/>
    </source>
</evidence>
<dbReference type="Gene3D" id="3.40.20.10">
    <property type="entry name" value="Severin"/>
    <property type="match status" value="1"/>
</dbReference>
<evidence type="ECO:0000313" key="12">
    <source>
        <dbReference type="Proteomes" id="UP001209540"/>
    </source>
</evidence>
<name>A0AAD5K5J7_9FUNG</name>
<evidence type="ECO:0000256" key="7">
    <source>
        <dbReference type="PROSITE-ProRule" id="PRU00192"/>
    </source>
</evidence>
<dbReference type="GO" id="GO:0005884">
    <property type="term" value="C:actin filament"/>
    <property type="evidence" value="ECO:0007669"/>
    <property type="project" value="TreeGrafter"/>
</dbReference>
<dbReference type="SUPFAM" id="SSF55753">
    <property type="entry name" value="Actin depolymerizing proteins"/>
    <property type="match status" value="1"/>
</dbReference>
<protein>
    <submittedName>
        <fullName evidence="11">Uncharacterized protein</fullName>
    </submittedName>
</protein>
<feature type="region of interest" description="Disordered" evidence="8">
    <location>
        <begin position="466"/>
        <end position="495"/>
    </location>
</feature>
<feature type="compositionally biased region" description="Basic and acidic residues" evidence="8">
    <location>
        <begin position="274"/>
        <end position="345"/>
    </location>
</feature>
<sequence>MSLHVNFSTHGQDLKNAYNAVLSDSDPTDWLIYSYDKGTNDLRVQDTGDGGLEELNDEFSDGKIQFAYARVIDPNTELPKYVFIAWCGSGVPETRKGFFNSHLIEVEKFFKSFHVQINARDEADVEPELIMKRVSESSGAKYSVHKEQRRAQPAVTPVGSVYKKTEVPDIAAMQRQSMKKEGPPAPVGTNYKPVQTAPKPLASRWNAATQQQDSGAAAVRAEREKAEREAREREEQLAREQLERNRAVEEQERQRAAQEEEEALKHAAAAREIAAQREREAAAEAAQREQEEAQRLQQQREAEESRLRHEQEQRDAEAAEQRRREQEAAEAERQRAEQIRAESDRLEQERLLQETAAAEAARQAEAEAEATAAAAAQQQVDQVSDINVRYTFLTTSAAATQGHATQGASAVVLFGYTAGEANEMTLVEGEVVVQIDQVDEGWWYGVSEDGKKQGLFPANYVQLMEEEQQPQSQPVAPAPAAAAPIRSPSPVQQDQGHTAIALYDYTAGEENEISFKENQTITHIEFVSEDWWQGVAADGKSVGLFPGTYK</sequence>
<dbReference type="SUPFAM" id="SSF50044">
    <property type="entry name" value="SH3-domain"/>
    <property type="match status" value="2"/>
</dbReference>
<feature type="compositionally biased region" description="Low complexity" evidence="8">
    <location>
        <begin position="469"/>
        <end position="490"/>
    </location>
</feature>
<dbReference type="InterPro" id="IPR001452">
    <property type="entry name" value="SH3_domain"/>
</dbReference>
<feature type="compositionally biased region" description="Basic and acidic residues" evidence="8">
    <location>
        <begin position="220"/>
        <end position="258"/>
    </location>
</feature>
<dbReference type="FunFam" id="3.40.20.10:FF:000018">
    <property type="entry name" value="Coactosin-like 1"/>
    <property type="match status" value="1"/>
</dbReference>
<feature type="domain" description="SH3" evidence="9">
    <location>
        <begin position="494"/>
        <end position="550"/>
    </location>
</feature>
<dbReference type="PROSITE" id="PS50002">
    <property type="entry name" value="SH3"/>
    <property type="match status" value="2"/>
</dbReference>
<dbReference type="Gene3D" id="2.30.30.40">
    <property type="entry name" value="SH3 Domains"/>
    <property type="match status" value="2"/>
</dbReference>
<comment type="subcellular location">
    <subcellularLocation>
        <location evidence="1">Cytoplasm</location>
        <location evidence="1">Cytoskeleton</location>
    </subcellularLocation>
</comment>
<reference evidence="11" key="2">
    <citation type="submission" date="2023-02" db="EMBL/GenBank/DDBJ databases">
        <authorList>
            <consortium name="DOE Joint Genome Institute"/>
            <person name="Mondo S.J."/>
            <person name="Chang Y."/>
            <person name="Wang Y."/>
            <person name="Ahrendt S."/>
            <person name="Andreopoulos W."/>
            <person name="Barry K."/>
            <person name="Beard J."/>
            <person name="Benny G.L."/>
            <person name="Blankenship S."/>
            <person name="Bonito G."/>
            <person name="Cuomo C."/>
            <person name="Desiro A."/>
            <person name="Gervers K.A."/>
            <person name="Hundley H."/>
            <person name="Kuo A."/>
            <person name="LaButti K."/>
            <person name="Lang B.F."/>
            <person name="Lipzen A."/>
            <person name="O'Donnell K."/>
            <person name="Pangilinan J."/>
            <person name="Reynolds N."/>
            <person name="Sandor L."/>
            <person name="Smith M.W."/>
            <person name="Tsang A."/>
            <person name="Grigoriev I.V."/>
            <person name="Stajich J.E."/>
            <person name="Spatafora J.W."/>
        </authorList>
    </citation>
    <scope>NUCLEOTIDE SEQUENCE</scope>
    <source>
        <strain evidence="11">RSA 2281</strain>
    </source>
</reference>
<feature type="domain" description="ADF-H" evidence="10">
    <location>
        <begin position="6"/>
        <end position="135"/>
    </location>
</feature>
<dbReference type="GO" id="GO:0030864">
    <property type="term" value="C:cortical actin cytoskeleton"/>
    <property type="evidence" value="ECO:0007669"/>
    <property type="project" value="TreeGrafter"/>
</dbReference>
<organism evidence="11 12">
    <name type="scientific">Phascolomyces articulosus</name>
    <dbReference type="NCBI Taxonomy" id="60185"/>
    <lineage>
        <taxon>Eukaryota</taxon>
        <taxon>Fungi</taxon>
        <taxon>Fungi incertae sedis</taxon>
        <taxon>Mucoromycota</taxon>
        <taxon>Mucoromycotina</taxon>
        <taxon>Mucoromycetes</taxon>
        <taxon>Mucorales</taxon>
        <taxon>Lichtheimiaceae</taxon>
        <taxon>Phascolomyces</taxon>
    </lineage>
</organism>
<dbReference type="Proteomes" id="UP001209540">
    <property type="component" value="Unassembled WGS sequence"/>
</dbReference>
<dbReference type="InterPro" id="IPR029006">
    <property type="entry name" value="ADF-H/Gelsolin-like_dom_sf"/>
</dbReference>
<keyword evidence="2 7" id="KW-0728">SH3 domain</keyword>
<keyword evidence="3" id="KW-0963">Cytoplasm</keyword>
<dbReference type="Pfam" id="PF00018">
    <property type="entry name" value="SH3_1"/>
    <property type="match status" value="1"/>
</dbReference>
<keyword evidence="12" id="KW-1185">Reference proteome</keyword>
<dbReference type="PANTHER" id="PTHR10829">
    <property type="entry name" value="CORTACTIN AND DREBRIN"/>
    <property type="match status" value="1"/>
</dbReference>
<feature type="region of interest" description="Disordered" evidence="8">
    <location>
        <begin position="175"/>
        <end position="345"/>
    </location>
</feature>
<proteinExistence type="inferred from homology"/>
<comment type="similarity">
    <text evidence="6">Belongs to the actin-binding proteins ADF family. Coactosin subfamily.</text>
</comment>
<dbReference type="GO" id="GO:0051015">
    <property type="term" value="F:actin filament binding"/>
    <property type="evidence" value="ECO:0007669"/>
    <property type="project" value="TreeGrafter"/>
</dbReference>
<dbReference type="CDD" id="cd11281">
    <property type="entry name" value="ADF_drebrin_like"/>
    <property type="match status" value="1"/>
</dbReference>
<evidence type="ECO:0000256" key="1">
    <source>
        <dbReference type="ARBA" id="ARBA00004245"/>
    </source>
</evidence>
<dbReference type="GO" id="GO:0030427">
    <property type="term" value="C:site of polarized growth"/>
    <property type="evidence" value="ECO:0007669"/>
    <property type="project" value="TreeGrafter"/>
</dbReference>
<dbReference type="Pfam" id="PF14604">
    <property type="entry name" value="SH3_9"/>
    <property type="match status" value="1"/>
</dbReference>
<dbReference type="GO" id="GO:0030833">
    <property type="term" value="P:regulation of actin filament polymerization"/>
    <property type="evidence" value="ECO:0007669"/>
    <property type="project" value="TreeGrafter"/>
</dbReference>
<comment type="caution">
    <text evidence="11">The sequence shown here is derived from an EMBL/GenBank/DDBJ whole genome shotgun (WGS) entry which is preliminary data.</text>
</comment>
<feature type="domain" description="SH3" evidence="9">
    <location>
        <begin position="405"/>
        <end position="466"/>
    </location>
</feature>
<dbReference type="PANTHER" id="PTHR10829:SF25">
    <property type="entry name" value="DREBRIN-LIKE PROTEIN"/>
    <property type="match status" value="1"/>
</dbReference>
<dbReference type="Pfam" id="PF00241">
    <property type="entry name" value="Cofilin_ADF"/>
    <property type="match status" value="1"/>
</dbReference>
<dbReference type="InterPro" id="IPR002108">
    <property type="entry name" value="ADF-H"/>
</dbReference>
<accession>A0AAD5K5J7</accession>
<dbReference type="SMART" id="SM00326">
    <property type="entry name" value="SH3"/>
    <property type="match status" value="2"/>
</dbReference>
<evidence type="ECO:0000256" key="2">
    <source>
        <dbReference type="ARBA" id="ARBA00022443"/>
    </source>
</evidence>
<keyword evidence="5" id="KW-0206">Cytoskeleton</keyword>
<evidence type="ECO:0000259" key="10">
    <source>
        <dbReference type="PROSITE" id="PS51263"/>
    </source>
</evidence>
<evidence type="ECO:0000256" key="3">
    <source>
        <dbReference type="ARBA" id="ARBA00022490"/>
    </source>
</evidence>
<dbReference type="SMART" id="SM00102">
    <property type="entry name" value="ADF"/>
    <property type="match status" value="1"/>
</dbReference>
<dbReference type="InterPro" id="IPR036028">
    <property type="entry name" value="SH3-like_dom_sf"/>
</dbReference>
<evidence type="ECO:0000256" key="8">
    <source>
        <dbReference type="SAM" id="MobiDB-lite"/>
    </source>
</evidence>